<accession>A0A0K2B6A2</accession>
<name>A0A0K2B6A2_STRA7</name>
<evidence type="ECO:0000313" key="5">
    <source>
        <dbReference type="Proteomes" id="UP000061018"/>
    </source>
</evidence>
<protein>
    <submittedName>
        <fullName evidence="4">Transposase</fullName>
    </submittedName>
</protein>
<dbReference type="Pfam" id="PF01609">
    <property type="entry name" value="DDE_Tnp_1"/>
    <property type="match status" value="1"/>
</dbReference>
<dbReference type="GO" id="GO:0004803">
    <property type="term" value="F:transposase activity"/>
    <property type="evidence" value="ECO:0007669"/>
    <property type="project" value="InterPro"/>
</dbReference>
<feature type="domain" description="Transposase IS4-like" evidence="2">
    <location>
        <begin position="42"/>
        <end position="138"/>
    </location>
</feature>
<reference evidence="5" key="1">
    <citation type="journal article" date="2015" name="J. Biotechnol.">
        <title>Complete genome sequence of Streptomyces ambofaciens ATCC 23877, the spiramycin producer.</title>
        <authorList>
            <person name="Thibessard A."/>
            <person name="Haas D."/>
            <person name="Gerbaud C."/>
            <person name="Aigle B."/>
            <person name="Lautru S."/>
            <person name="Pernodet J.L."/>
            <person name="Leblond P."/>
        </authorList>
    </citation>
    <scope>NUCLEOTIDE SEQUENCE [LARGE SCALE GENOMIC DNA]</scope>
    <source>
        <strain evidence="5">ATCC 23877 / 3486 / DSM 40053 / JCM 4204 / NBRC 12836 / NRRL B-2516</strain>
    </source>
</reference>
<evidence type="ECO:0000313" key="4">
    <source>
        <dbReference type="EMBL" id="AKZ60691.1"/>
    </source>
</evidence>
<feature type="region of interest" description="Disordered" evidence="1">
    <location>
        <begin position="111"/>
        <end position="162"/>
    </location>
</feature>
<dbReference type="InterPro" id="IPR002559">
    <property type="entry name" value="Transposase_11"/>
</dbReference>
<evidence type="ECO:0000259" key="2">
    <source>
        <dbReference type="Pfam" id="PF01609"/>
    </source>
</evidence>
<evidence type="ECO:0000256" key="1">
    <source>
        <dbReference type="SAM" id="MobiDB-lite"/>
    </source>
</evidence>
<dbReference type="Proteomes" id="UP000061018">
    <property type="component" value="Chromosome"/>
</dbReference>
<gene>
    <name evidence="3" type="ORF">SAM23877_0019</name>
    <name evidence="4" type="ORF">SAM23877_7650</name>
</gene>
<feature type="compositionally biased region" description="Polar residues" evidence="1">
    <location>
        <begin position="124"/>
        <end position="134"/>
    </location>
</feature>
<dbReference type="GO" id="GO:0003677">
    <property type="term" value="F:DNA binding"/>
    <property type="evidence" value="ECO:0007669"/>
    <property type="project" value="InterPro"/>
</dbReference>
<feature type="region of interest" description="Disordered" evidence="1">
    <location>
        <begin position="1"/>
        <end position="24"/>
    </location>
</feature>
<organism evidence="4 5">
    <name type="scientific">Streptomyces ambofaciens (strain ATCC 23877 / 3486 / DSM 40053 / JCM 4204 / NBRC 12836 / NRRL B-2516)</name>
    <dbReference type="NCBI Taxonomy" id="278992"/>
    <lineage>
        <taxon>Bacteria</taxon>
        <taxon>Bacillati</taxon>
        <taxon>Actinomycetota</taxon>
        <taxon>Actinomycetes</taxon>
        <taxon>Kitasatosporales</taxon>
        <taxon>Streptomycetaceae</taxon>
        <taxon>Streptomyces</taxon>
    </lineage>
</organism>
<dbReference type="KEGG" id="samb:SAM23877_0019"/>
<dbReference type="GO" id="GO:0006313">
    <property type="term" value="P:DNA transposition"/>
    <property type="evidence" value="ECO:0007669"/>
    <property type="project" value="InterPro"/>
</dbReference>
<reference evidence="4" key="2">
    <citation type="submission" date="2015-07" db="EMBL/GenBank/DDBJ databases">
        <title>Complete genome sequence of Streptomyces ambofaciens ATCC 23877, the spiramycin producer.</title>
        <authorList>
            <person name="Thibessard A."/>
            <person name="Haas D."/>
            <person name="Gerbaud C."/>
            <person name="Aigle B."/>
            <person name="Lautru S."/>
            <person name="Pernodet J.-L."/>
            <person name="Leblond P."/>
        </authorList>
    </citation>
    <scope>NUCLEOTIDE SEQUENCE [LARGE SCALE GENOMIC DNA]</scope>
    <source>
        <strain evidence="4">ATCC 23877</strain>
    </source>
</reference>
<dbReference type="AlphaFoldDB" id="A0A0K2B6A2"/>
<dbReference type="EMBL" id="CP012382">
    <property type="protein sequence ID" value="AKZ60691.1"/>
    <property type="molecule type" value="Genomic_DNA"/>
</dbReference>
<proteinExistence type="predicted"/>
<dbReference type="KEGG" id="samb:SAM23877_7650"/>
<sequence length="174" mass="19081">MAVPNPADETDDATHEERRRVRRRRRARLRAAELGRLGGGLTTKAHLAAEHRCRPLSFILTPGQAADSPRFIPVVEQIRVRGLAGRRRARPDAIAGDKAYSSRANRAYLRRRRIRGVIPEKADQTANRSPSRPSATARDWSVSPSGSRRSGRRRGPSIPGPAAAVDELVCGLVG</sequence>
<evidence type="ECO:0000313" key="3">
    <source>
        <dbReference type="EMBL" id="AKZ53068.1"/>
    </source>
</evidence>
<dbReference type="STRING" id="1889.SAM40697_0050"/>
<dbReference type="EMBL" id="CP012382">
    <property type="protein sequence ID" value="AKZ53068.1"/>
    <property type="molecule type" value="Genomic_DNA"/>
</dbReference>